<dbReference type="Pfam" id="PF20434">
    <property type="entry name" value="BD-FAE"/>
    <property type="match status" value="1"/>
</dbReference>
<dbReference type="InterPro" id="IPR050585">
    <property type="entry name" value="Xaa-Pro_dipeptidyl-ppase/CocE"/>
</dbReference>
<dbReference type="SUPFAM" id="SSF53474">
    <property type="entry name" value="alpha/beta-Hydrolases"/>
    <property type="match status" value="1"/>
</dbReference>
<proteinExistence type="predicted"/>
<dbReference type="WBParaSite" id="ACRNAN_scaffold2377.g25838.t1">
    <property type="protein sequence ID" value="ACRNAN_scaffold2377.g25838.t1"/>
    <property type="gene ID" value="ACRNAN_scaffold2377.g25838"/>
</dbReference>
<dbReference type="InterPro" id="IPR029058">
    <property type="entry name" value="AB_hydrolase_fold"/>
</dbReference>
<dbReference type="AlphaFoldDB" id="A0A914DFV1"/>
<name>A0A914DFV1_9BILA</name>
<dbReference type="Gene3D" id="3.40.50.1820">
    <property type="entry name" value="alpha/beta hydrolase"/>
    <property type="match status" value="1"/>
</dbReference>
<dbReference type="PANTHER" id="PTHR43056">
    <property type="entry name" value="PEPTIDASE S9 PROLYL OLIGOPEPTIDASE"/>
    <property type="match status" value="1"/>
</dbReference>
<sequence length="162" mass="18700">MQNSQPKLYVISDATGWWNVYEIGFSESGVYTKNVYPVDKDIGQPLWHFADDRPYAINSSYVVFGFDNKLWQQIEVYTERSPIKHIDKVTTPIAFIHGTKDLVVPMEQSKLFYEALVKKNITAALMLFEGKTVLGFFEKGYSKRGTDFSKRILLKELSETKK</sequence>
<organism evidence="2 3">
    <name type="scientific">Acrobeloides nanus</name>
    <dbReference type="NCBI Taxonomy" id="290746"/>
    <lineage>
        <taxon>Eukaryota</taxon>
        <taxon>Metazoa</taxon>
        <taxon>Ecdysozoa</taxon>
        <taxon>Nematoda</taxon>
        <taxon>Chromadorea</taxon>
        <taxon>Rhabditida</taxon>
        <taxon>Tylenchina</taxon>
        <taxon>Cephalobomorpha</taxon>
        <taxon>Cephaloboidea</taxon>
        <taxon>Cephalobidae</taxon>
        <taxon>Acrobeloides</taxon>
    </lineage>
</organism>
<protein>
    <submittedName>
        <fullName evidence="3">Peptidase S9 prolyl oligopeptidase catalytic domain-containing protein</fullName>
    </submittedName>
</protein>
<feature type="domain" description="BD-FAE-like" evidence="1">
    <location>
        <begin position="68"/>
        <end position="116"/>
    </location>
</feature>
<evidence type="ECO:0000259" key="1">
    <source>
        <dbReference type="Pfam" id="PF20434"/>
    </source>
</evidence>
<evidence type="ECO:0000313" key="3">
    <source>
        <dbReference type="WBParaSite" id="ACRNAN_scaffold2377.g25838.t1"/>
    </source>
</evidence>
<dbReference type="Proteomes" id="UP000887540">
    <property type="component" value="Unplaced"/>
</dbReference>
<accession>A0A914DFV1</accession>
<dbReference type="InterPro" id="IPR049492">
    <property type="entry name" value="BD-FAE-like_dom"/>
</dbReference>
<evidence type="ECO:0000313" key="2">
    <source>
        <dbReference type="Proteomes" id="UP000887540"/>
    </source>
</evidence>
<reference evidence="3" key="1">
    <citation type="submission" date="2022-11" db="UniProtKB">
        <authorList>
            <consortium name="WormBaseParasite"/>
        </authorList>
    </citation>
    <scope>IDENTIFICATION</scope>
</reference>
<dbReference type="PANTHER" id="PTHR43056:SF5">
    <property type="entry name" value="PEPTIDASE S9 PROLYL OLIGOPEPTIDASE CATALYTIC DOMAIN-CONTAINING PROTEIN"/>
    <property type="match status" value="1"/>
</dbReference>
<keyword evidence="2" id="KW-1185">Reference proteome</keyword>